<dbReference type="OrthoDB" id="7875801at2"/>
<organism evidence="2 3">
    <name type="scientific">Albidovulum denitrificans</name>
    <dbReference type="NCBI Taxonomy" id="404881"/>
    <lineage>
        <taxon>Bacteria</taxon>
        <taxon>Pseudomonadati</taxon>
        <taxon>Pseudomonadota</taxon>
        <taxon>Alphaproteobacteria</taxon>
        <taxon>Rhodobacterales</taxon>
        <taxon>Paracoccaceae</taxon>
        <taxon>Albidovulum</taxon>
    </lineage>
</organism>
<dbReference type="AlphaFoldDB" id="A0A2S8S3L0"/>
<name>A0A2S8S3L0_9RHOB</name>
<evidence type="ECO:0000256" key="1">
    <source>
        <dbReference type="SAM" id="Phobius"/>
    </source>
</evidence>
<comment type="caution">
    <text evidence="2">The sequence shown here is derived from an EMBL/GenBank/DDBJ whole genome shotgun (WGS) entry which is preliminary data.</text>
</comment>
<accession>A0A2S8S3L0</accession>
<dbReference type="EMBL" id="PVEP01000010">
    <property type="protein sequence ID" value="PQV55328.1"/>
    <property type="molecule type" value="Genomic_DNA"/>
</dbReference>
<dbReference type="Proteomes" id="UP000238338">
    <property type="component" value="Unassembled WGS sequence"/>
</dbReference>
<gene>
    <name evidence="2" type="ORF">LX70_03581</name>
</gene>
<keyword evidence="1" id="KW-0472">Membrane</keyword>
<feature type="transmembrane region" description="Helical" evidence="1">
    <location>
        <begin position="31"/>
        <end position="51"/>
    </location>
</feature>
<keyword evidence="1" id="KW-0812">Transmembrane</keyword>
<dbReference type="RefSeq" id="WP_105516121.1">
    <property type="nucleotide sequence ID" value="NZ_PVEP01000010.1"/>
</dbReference>
<proteinExistence type="predicted"/>
<protein>
    <submittedName>
        <fullName evidence="2">Uncharacterized protein</fullName>
    </submittedName>
</protein>
<keyword evidence="1" id="KW-1133">Transmembrane helix</keyword>
<reference evidence="2 3" key="1">
    <citation type="submission" date="2018-02" db="EMBL/GenBank/DDBJ databases">
        <title>Genomic Encyclopedia of Archaeal and Bacterial Type Strains, Phase II (KMG-II): from individual species to whole genera.</title>
        <authorList>
            <person name="Goeker M."/>
        </authorList>
    </citation>
    <scope>NUCLEOTIDE SEQUENCE [LARGE SCALE GENOMIC DNA]</scope>
    <source>
        <strain evidence="2 3">DSM 18921</strain>
    </source>
</reference>
<keyword evidence="3" id="KW-1185">Reference proteome</keyword>
<evidence type="ECO:0000313" key="3">
    <source>
        <dbReference type="Proteomes" id="UP000238338"/>
    </source>
</evidence>
<evidence type="ECO:0000313" key="2">
    <source>
        <dbReference type="EMBL" id="PQV55328.1"/>
    </source>
</evidence>
<sequence>MTSDLLIVFGLACVAIGLIRLLSTFAADQSIGGAVIMGGLGCAMILAGAAMNPMGFTAQNIPDAVMRVVDRFGG</sequence>